<dbReference type="CDD" id="cd09917">
    <property type="entry name" value="F-box_SF"/>
    <property type="match status" value="1"/>
</dbReference>
<dbReference type="Pfam" id="PF12937">
    <property type="entry name" value="F-box-like"/>
    <property type="match status" value="1"/>
</dbReference>
<dbReference type="Gene3D" id="1.20.1280.50">
    <property type="match status" value="1"/>
</dbReference>
<evidence type="ECO:0000259" key="1">
    <source>
        <dbReference type="PROSITE" id="PS50181"/>
    </source>
</evidence>
<feature type="domain" description="F-box" evidence="1">
    <location>
        <begin position="7"/>
        <end position="39"/>
    </location>
</feature>
<dbReference type="InterPro" id="IPR036047">
    <property type="entry name" value="F-box-like_dom_sf"/>
</dbReference>
<dbReference type="InterPro" id="IPR032675">
    <property type="entry name" value="LRR_dom_sf"/>
</dbReference>
<dbReference type="InterPro" id="IPR001810">
    <property type="entry name" value="F-box_dom"/>
</dbReference>
<organism evidence="2 3">
    <name type="scientific">Exophiala sideris</name>
    <dbReference type="NCBI Taxonomy" id="1016849"/>
    <lineage>
        <taxon>Eukaryota</taxon>
        <taxon>Fungi</taxon>
        <taxon>Dikarya</taxon>
        <taxon>Ascomycota</taxon>
        <taxon>Pezizomycotina</taxon>
        <taxon>Eurotiomycetes</taxon>
        <taxon>Chaetothyriomycetidae</taxon>
        <taxon>Chaetothyriales</taxon>
        <taxon>Herpotrichiellaceae</taxon>
        <taxon>Exophiala</taxon>
    </lineage>
</organism>
<reference evidence="2 3" key="1">
    <citation type="submission" date="2015-01" db="EMBL/GenBank/DDBJ databases">
        <title>The Genome Sequence of Exophiala sideris CBS121828.</title>
        <authorList>
            <consortium name="The Broad Institute Genomics Platform"/>
            <person name="Cuomo C."/>
            <person name="de Hoog S."/>
            <person name="Gorbushina A."/>
            <person name="Stielow B."/>
            <person name="Teixiera M."/>
            <person name="Abouelleil A."/>
            <person name="Chapman S.B."/>
            <person name="Priest M."/>
            <person name="Young S.K."/>
            <person name="Wortman J."/>
            <person name="Nusbaum C."/>
            <person name="Birren B."/>
        </authorList>
    </citation>
    <scope>NUCLEOTIDE SEQUENCE [LARGE SCALE GENOMIC DNA]</scope>
    <source>
        <strain evidence="2 3">CBS 121828</strain>
    </source>
</reference>
<dbReference type="Proteomes" id="UP000053599">
    <property type="component" value="Unassembled WGS sequence"/>
</dbReference>
<accession>A0A0D1ZAH0</accession>
<sequence length="466" mass="51979">MQPSSAPARISELPPELLHQILTYLPISNLLTFARTSKQHYSASISALQDLQLAILPKRVYGILAFLNASNFDDLDHNYTFWGHDSLSRNQIIVPSTLPIPPHRLKRSRSKKPDASRQLLTPVQYREELFQLQNALSCSILSTPSLVNLQSLTLHIYNIISPSLSETIATRFPKLRHLHLNFNHPYLHDTCLPAQYWTSPLFLKGSPLWNSLAGLGRENEAKLRLTRLESLTGERAGITSVQLQRWIGRNPALKELTLRNVMGVDAEFVQWLGQYYICQSDKSNSPAPARLRNLALESCANLSLQSVEDFRWLDNLTFTESTVYLDEGLPDLDACSDTALQALSLHGSPVSTTSLLKYLDETRPPLRQITLPSGRVLVARTTEPRVPETSVPASVHDEHDLVQFPALESRIGAVRTGSTHSLNDVGAGNNGDDSSVPSYFRSVVVRSLREYDAKSGCMGVIEPDTR</sequence>
<protein>
    <recommendedName>
        <fullName evidence="1">F-box domain-containing protein</fullName>
    </recommendedName>
</protein>
<dbReference type="HOGENOM" id="CLU_046433_0_0_1"/>
<proteinExistence type="predicted"/>
<dbReference type="EMBL" id="KN846952">
    <property type="protein sequence ID" value="KIV83793.1"/>
    <property type="molecule type" value="Genomic_DNA"/>
</dbReference>
<name>A0A0D1ZAH0_9EURO</name>
<dbReference type="OrthoDB" id="5425556at2759"/>
<dbReference type="Gene3D" id="3.80.10.10">
    <property type="entry name" value="Ribonuclease Inhibitor"/>
    <property type="match status" value="1"/>
</dbReference>
<evidence type="ECO:0000313" key="3">
    <source>
        <dbReference type="Proteomes" id="UP000053599"/>
    </source>
</evidence>
<dbReference type="SUPFAM" id="SSF81383">
    <property type="entry name" value="F-box domain"/>
    <property type="match status" value="1"/>
</dbReference>
<dbReference type="PROSITE" id="PS50181">
    <property type="entry name" value="FBOX"/>
    <property type="match status" value="1"/>
</dbReference>
<evidence type="ECO:0000313" key="2">
    <source>
        <dbReference type="EMBL" id="KIV83793.1"/>
    </source>
</evidence>
<dbReference type="SUPFAM" id="SSF52047">
    <property type="entry name" value="RNI-like"/>
    <property type="match status" value="1"/>
</dbReference>
<gene>
    <name evidence="2" type="ORF">PV11_05787</name>
</gene>
<dbReference type="AlphaFoldDB" id="A0A0D1ZAH0"/>